<keyword evidence="1" id="KW-0472">Membrane</keyword>
<dbReference type="Proteomes" id="UP001352852">
    <property type="component" value="Unassembled WGS sequence"/>
</dbReference>
<name>A0ABU7E519_9TELE</name>
<keyword evidence="4" id="KW-1185">Reference proteome</keyword>
<evidence type="ECO:0000313" key="3">
    <source>
        <dbReference type="EMBL" id="MED6280944.1"/>
    </source>
</evidence>
<dbReference type="InterPro" id="IPR008250">
    <property type="entry name" value="ATPase_P-typ_transduc_dom_A_sf"/>
</dbReference>
<feature type="domain" description="P-type ATPase N-terminal" evidence="2">
    <location>
        <begin position="58"/>
        <end position="116"/>
    </location>
</feature>
<dbReference type="SUPFAM" id="SSF81653">
    <property type="entry name" value="Calcium ATPase, transduction domain A"/>
    <property type="match status" value="1"/>
</dbReference>
<evidence type="ECO:0000259" key="2">
    <source>
        <dbReference type="Pfam" id="PF16209"/>
    </source>
</evidence>
<accession>A0ABU7E519</accession>
<dbReference type="PANTHER" id="PTHR24092:SF84">
    <property type="entry name" value="PHOSPHOLIPID-TRANSPORTING ATPASE VD"/>
    <property type="match status" value="1"/>
</dbReference>
<dbReference type="InterPro" id="IPR032631">
    <property type="entry name" value="P-type_ATPase_N"/>
</dbReference>
<dbReference type="EMBL" id="JAHUTJ010042292">
    <property type="protein sequence ID" value="MED6280944.1"/>
    <property type="molecule type" value="Genomic_DNA"/>
</dbReference>
<dbReference type="Pfam" id="PF16209">
    <property type="entry name" value="PhoLip_ATPase_N"/>
    <property type="match status" value="1"/>
</dbReference>
<feature type="transmembrane region" description="Helical" evidence="1">
    <location>
        <begin position="92"/>
        <end position="111"/>
    </location>
</feature>
<dbReference type="InterPro" id="IPR023298">
    <property type="entry name" value="ATPase_P-typ_TM_dom_sf"/>
</dbReference>
<dbReference type="PANTHER" id="PTHR24092">
    <property type="entry name" value="PROBABLE PHOSPHOLIPID-TRANSPORTING ATPASE"/>
    <property type="match status" value="1"/>
</dbReference>
<proteinExistence type="predicted"/>
<comment type="caution">
    <text evidence="3">The sequence shown here is derived from an EMBL/GenBank/DDBJ whole genome shotgun (WGS) entry which is preliminary data.</text>
</comment>
<gene>
    <name evidence="3" type="ORF">CHARACLAT_016267</name>
</gene>
<sequence>MERFQWVRHRCRQLLAIDSERGWYSPPDGLPSKSSPQKVSARRRTVLARHGPHQEEYEAVSKKYKGNSICTTKYSLLTFIPMNLFQQFHRAANLYFLFLALLNWVPIVEAFEKEITMIPLLVVLTVIGIKDALEDYRRYLFDKKVNNNLVRVFCGKQKSYIDRCWKDVRVGDFVRLSCNEIIPADLLLLYSSDPRGVCYIETANLDGETNLKLRQVVSGSLQGADFTPESFHSRIECENPNNDLSRFKGYIEQSGEVRVGLNSSNLLLRSCTIRNTETVVGIVVYAGETTRSVKTNFAEQ</sequence>
<dbReference type="Gene3D" id="2.70.150.10">
    <property type="entry name" value="Calcium-transporting ATPase, cytoplasmic transduction domain A"/>
    <property type="match status" value="1"/>
</dbReference>
<dbReference type="SUPFAM" id="SSF81665">
    <property type="entry name" value="Calcium ATPase, transmembrane domain M"/>
    <property type="match status" value="1"/>
</dbReference>
<evidence type="ECO:0000313" key="4">
    <source>
        <dbReference type="Proteomes" id="UP001352852"/>
    </source>
</evidence>
<organism evidence="3 4">
    <name type="scientific">Characodon lateralis</name>
    <dbReference type="NCBI Taxonomy" id="208331"/>
    <lineage>
        <taxon>Eukaryota</taxon>
        <taxon>Metazoa</taxon>
        <taxon>Chordata</taxon>
        <taxon>Craniata</taxon>
        <taxon>Vertebrata</taxon>
        <taxon>Euteleostomi</taxon>
        <taxon>Actinopterygii</taxon>
        <taxon>Neopterygii</taxon>
        <taxon>Teleostei</taxon>
        <taxon>Neoteleostei</taxon>
        <taxon>Acanthomorphata</taxon>
        <taxon>Ovalentaria</taxon>
        <taxon>Atherinomorphae</taxon>
        <taxon>Cyprinodontiformes</taxon>
        <taxon>Goodeidae</taxon>
        <taxon>Characodon</taxon>
    </lineage>
</organism>
<evidence type="ECO:0000256" key="1">
    <source>
        <dbReference type="SAM" id="Phobius"/>
    </source>
</evidence>
<protein>
    <recommendedName>
        <fullName evidence="2">P-type ATPase N-terminal domain-containing protein</fullName>
    </recommendedName>
</protein>
<reference evidence="3 4" key="1">
    <citation type="submission" date="2021-06" db="EMBL/GenBank/DDBJ databases">
        <authorList>
            <person name="Palmer J.M."/>
        </authorList>
    </citation>
    <scope>NUCLEOTIDE SEQUENCE [LARGE SCALE GENOMIC DNA]</scope>
    <source>
        <strain evidence="3 4">CL_MEX2019</strain>
        <tissue evidence="3">Muscle</tissue>
    </source>
</reference>
<keyword evidence="1" id="KW-0812">Transmembrane</keyword>
<keyword evidence="1" id="KW-1133">Transmembrane helix</keyword>